<evidence type="ECO:0000256" key="6">
    <source>
        <dbReference type="ARBA" id="ARBA00023136"/>
    </source>
</evidence>
<evidence type="ECO:0000256" key="7">
    <source>
        <dbReference type="RuleBase" id="RU363032"/>
    </source>
</evidence>
<dbReference type="Gene3D" id="1.10.3720.10">
    <property type="entry name" value="MetI-like"/>
    <property type="match status" value="1"/>
</dbReference>
<dbReference type="SUPFAM" id="SSF160964">
    <property type="entry name" value="MalF N-terminal region-like"/>
    <property type="match status" value="1"/>
</dbReference>
<feature type="transmembrane region" description="Helical" evidence="7">
    <location>
        <begin position="33"/>
        <end position="58"/>
    </location>
</feature>
<dbReference type="PROSITE" id="PS50928">
    <property type="entry name" value="ABC_TM1"/>
    <property type="match status" value="1"/>
</dbReference>
<evidence type="ECO:0000259" key="8">
    <source>
        <dbReference type="PROSITE" id="PS50928"/>
    </source>
</evidence>
<dbReference type="Proteomes" id="UP000004835">
    <property type="component" value="Unassembled WGS sequence"/>
</dbReference>
<feature type="transmembrane region" description="Helical" evidence="7">
    <location>
        <begin position="185"/>
        <end position="210"/>
    </location>
</feature>
<keyword evidence="6 7" id="KW-0472">Membrane</keyword>
<dbReference type="CDD" id="cd06261">
    <property type="entry name" value="TM_PBP2"/>
    <property type="match status" value="1"/>
</dbReference>
<keyword evidence="2 7" id="KW-0813">Transport</keyword>
<dbReference type="GO" id="GO:0005886">
    <property type="term" value="C:plasma membrane"/>
    <property type="evidence" value="ECO:0007669"/>
    <property type="project" value="UniProtKB-SubCell"/>
</dbReference>
<feature type="transmembrane region" description="Helical" evidence="7">
    <location>
        <begin position="240"/>
        <end position="262"/>
    </location>
</feature>
<feature type="transmembrane region" description="Helical" evidence="7">
    <location>
        <begin position="132"/>
        <end position="155"/>
    </location>
</feature>
<dbReference type="InterPro" id="IPR050809">
    <property type="entry name" value="UgpAE/MalFG_permease"/>
</dbReference>
<evidence type="ECO:0000256" key="4">
    <source>
        <dbReference type="ARBA" id="ARBA00022692"/>
    </source>
</evidence>
<protein>
    <submittedName>
        <fullName evidence="9">ABC transporter, permease protein</fullName>
    </submittedName>
</protein>
<reference evidence="9 10" key="1">
    <citation type="submission" date="2011-01" db="EMBL/GenBank/DDBJ databases">
        <authorList>
            <person name="Muzny D."/>
            <person name="Qin X."/>
            <person name="Deng J."/>
            <person name="Jiang H."/>
            <person name="Liu Y."/>
            <person name="Qu J."/>
            <person name="Song X.-Z."/>
            <person name="Zhang L."/>
            <person name="Thornton R."/>
            <person name="Coyle M."/>
            <person name="Francisco L."/>
            <person name="Jackson L."/>
            <person name="Javaid M."/>
            <person name="Korchina V."/>
            <person name="Kovar C."/>
            <person name="Mata R."/>
            <person name="Mathew T."/>
            <person name="Ngo R."/>
            <person name="Nguyen L."/>
            <person name="Nguyen N."/>
            <person name="Okwuonu G."/>
            <person name="Ongeri F."/>
            <person name="Pham C."/>
            <person name="Simmons D."/>
            <person name="Wilczek-Boney K."/>
            <person name="Hale W."/>
            <person name="Jakkamsetti A."/>
            <person name="Pham P."/>
            <person name="Ruth R."/>
            <person name="San Lucas F."/>
            <person name="Warren J."/>
            <person name="Zhang J."/>
            <person name="Zhao Z."/>
            <person name="Zhou C."/>
            <person name="Zhu D."/>
            <person name="Lee S."/>
            <person name="Bess C."/>
            <person name="Blankenburg K."/>
            <person name="Forbes L."/>
            <person name="Fu Q."/>
            <person name="Gubbala S."/>
            <person name="Hirani K."/>
            <person name="Jayaseelan J.C."/>
            <person name="Lara F."/>
            <person name="Munidasa M."/>
            <person name="Palculict T."/>
            <person name="Patil S."/>
            <person name="Pu L.-L."/>
            <person name="Saada N."/>
            <person name="Tang L."/>
            <person name="Weissenberger G."/>
            <person name="Zhu Y."/>
            <person name="Hemphill L."/>
            <person name="Shang Y."/>
            <person name="Youmans B."/>
            <person name="Ayvaz T."/>
            <person name="Ross M."/>
            <person name="Santibanez J."/>
            <person name="Aqrawi P."/>
            <person name="Gross S."/>
            <person name="Joshi V."/>
            <person name="Fowler G."/>
            <person name="Nazareth L."/>
            <person name="Reid J."/>
            <person name="Worley K."/>
            <person name="Petrosino J."/>
            <person name="Highlander S."/>
            <person name="Gibbs R."/>
        </authorList>
    </citation>
    <scope>NUCLEOTIDE SEQUENCE [LARGE SCALE GENOMIC DNA]</scope>
    <source>
        <strain evidence="9 10">ATCC 12755</strain>
    </source>
</reference>
<comment type="subcellular location">
    <subcellularLocation>
        <location evidence="1 7">Cell membrane</location>
        <topology evidence="1 7">Multi-pass membrane protein</topology>
    </subcellularLocation>
</comment>
<feature type="domain" description="ABC transmembrane type-1" evidence="8">
    <location>
        <begin position="92"/>
        <end position="310"/>
    </location>
</feature>
<evidence type="ECO:0000313" key="9">
    <source>
        <dbReference type="EMBL" id="EGC69925.1"/>
    </source>
</evidence>
<dbReference type="EMBL" id="AEWT01000010">
    <property type="protein sequence ID" value="EGC69925.1"/>
    <property type="molecule type" value="Genomic_DNA"/>
</dbReference>
<dbReference type="GO" id="GO:0055085">
    <property type="term" value="P:transmembrane transport"/>
    <property type="evidence" value="ECO:0007669"/>
    <property type="project" value="InterPro"/>
</dbReference>
<name>F0EIM5_ENTCA</name>
<dbReference type="InterPro" id="IPR035906">
    <property type="entry name" value="MetI-like_sf"/>
</dbReference>
<comment type="caution">
    <text evidence="9">The sequence shown here is derived from an EMBL/GenBank/DDBJ whole genome shotgun (WGS) entry which is preliminary data.</text>
</comment>
<feature type="transmembrane region" description="Helical" evidence="7">
    <location>
        <begin position="96"/>
        <end position="120"/>
    </location>
</feature>
<sequence length="323" mass="36870">MACLYRQKLTVEEKNIRGITMQNKRRFEQYHRYGLLFIAPFFLAFLVFQLYPILYTIYLSFTDLKGWNPAANLVGLDNYFAIFRNPLFLKSIRNTFILWGVNFVPQIGLALLLAAWFTNIKLRLRGKGFFKVAFYLPNIITAASVAILFFVLFSFPLGPINLVLQHFGVLDQPYDFFRSETGTRLIVSFIQFWMWYGQTTIVLVSGILSIDDALFESAMVDGANDGQIFRKITLPLLKPILLYTLVTSLIGGLQMFDIPFLLTNGNPNNSVLTITMFIYNQAFTGSRNFNVAATASVLLLVLSIVLSTLLFQFFKENSKVGRK</sequence>
<proteinExistence type="inferred from homology"/>
<comment type="similarity">
    <text evidence="7">Belongs to the binding-protein-dependent transport system permease family.</text>
</comment>
<dbReference type="InterPro" id="IPR000515">
    <property type="entry name" value="MetI-like"/>
</dbReference>
<evidence type="ECO:0000256" key="5">
    <source>
        <dbReference type="ARBA" id="ARBA00022989"/>
    </source>
</evidence>
<dbReference type="AlphaFoldDB" id="F0EIM5"/>
<keyword evidence="3" id="KW-1003">Cell membrane</keyword>
<evidence type="ECO:0000256" key="2">
    <source>
        <dbReference type="ARBA" id="ARBA00022448"/>
    </source>
</evidence>
<accession>F0EIM5</accession>
<evidence type="ECO:0000313" key="10">
    <source>
        <dbReference type="Proteomes" id="UP000004835"/>
    </source>
</evidence>
<gene>
    <name evidence="9" type="ORF">HMPREF9087_1313</name>
</gene>
<evidence type="ECO:0000256" key="3">
    <source>
        <dbReference type="ARBA" id="ARBA00022475"/>
    </source>
</evidence>
<feature type="transmembrane region" description="Helical" evidence="7">
    <location>
        <begin position="291"/>
        <end position="314"/>
    </location>
</feature>
<dbReference type="Pfam" id="PF00528">
    <property type="entry name" value="BPD_transp_1"/>
    <property type="match status" value="1"/>
</dbReference>
<dbReference type="PANTHER" id="PTHR43227">
    <property type="entry name" value="BLL4140 PROTEIN"/>
    <property type="match status" value="1"/>
</dbReference>
<dbReference type="HOGENOM" id="CLU_016047_0_2_9"/>
<dbReference type="PANTHER" id="PTHR43227:SF7">
    <property type="entry name" value="ARABINOOLIGOSACCHARIDES TRANSPORT SYSTEM PERMEASE PROTEIN ARAP"/>
    <property type="match status" value="1"/>
</dbReference>
<keyword evidence="5 7" id="KW-1133">Transmembrane helix</keyword>
<dbReference type="SUPFAM" id="SSF161098">
    <property type="entry name" value="MetI-like"/>
    <property type="match status" value="1"/>
</dbReference>
<organism evidence="9 10">
    <name type="scientific">Enterococcus casseliflavus ATCC 12755</name>
    <dbReference type="NCBI Taxonomy" id="888066"/>
    <lineage>
        <taxon>Bacteria</taxon>
        <taxon>Bacillati</taxon>
        <taxon>Bacillota</taxon>
        <taxon>Bacilli</taxon>
        <taxon>Lactobacillales</taxon>
        <taxon>Enterococcaceae</taxon>
        <taxon>Enterococcus</taxon>
    </lineage>
</organism>
<keyword evidence="4 7" id="KW-0812">Transmembrane</keyword>
<evidence type="ECO:0000256" key="1">
    <source>
        <dbReference type="ARBA" id="ARBA00004651"/>
    </source>
</evidence>